<gene>
    <name evidence="2" type="ORF">ANCCAN_22226</name>
</gene>
<dbReference type="EMBL" id="JOJR01001183">
    <property type="protein sequence ID" value="RCN31985.1"/>
    <property type="molecule type" value="Genomic_DNA"/>
</dbReference>
<evidence type="ECO:0000313" key="3">
    <source>
        <dbReference type="Proteomes" id="UP000252519"/>
    </source>
</evidence>
<sequence length="52" mass="6063">MDFERDPTEDEIPRFIIERKPANLEDLHEEVTQSSCSEEEDTTFGSDDKCEV</sequence>
<keyword evidence="3" id="KW-1185">Reference proteome</keyword>
<evidence type="ECO:0000313" key="2">
    <source>
        <dbReference type="EMBL" id="RCN31985.1"/>
    </source>
</evidence>
<feature type="region of interest" description="Disordered" evidence="1">
    <location>
        <begin position="30"/>
        <end position="52"/>
    </location>
</feature>
<name>A0A368FMG5_ANCCA</name>
<organism evidence="2 3">
    <name type="scientific">Ancylostoma caninum</name>
    <name type="common">Dog hookworm</name>
    <dbReference type="NCBI Taxonomy" id="29170"/>
    <lineage>
        <taxon>Eukaryota</taxon>
        <taxon>Metazoa</taxon>
        <taxon>Ecdysozoa</taxon>
        <taxon>Nematoda</taxon>
        <taxon>Chromadorea</taxon>
        <taxon>Rhabditida</taxon>
        <taxon>Rhabditina</taxon>
        <taxon>Rhabditomorpha</taxon>
        <taxon>Strongyloidea</taxon>
        <taxon>Ancylostomatidae</taxon>
        <taxon>Ancylostomatinae</taxon>
        <taxon>Ancylostoma</taxon>
    </lineage>
</organism>
<reference evidence="2 3" key="1">
    <citation type="submission" date="2014-10" db="EMBL/GenBank/DDBJ databases">
        <title>Draft genome of the hookworm Ancylostoma caninum.</title>
        <authorList>
            <person name="Mitreva M."/>
        </authorList>
    </citation>
    <scope>NUCLEOTIDE SEQUENCE [LARGE SCALE GENOMIC DNA]</scope>
    <source>
        <strain evidence="2 3">Baltimore</strain>
    </source>
</reference>
<proteinExistence type="predicted"/>
<accession>A0A368FMG5</accession>
<dbReference type="AlphaFoldDB" id="A0A368FMG5"/>
<evidence type="ECO:0000256" key="1">
    <source>
        <dbReference type="SAM" id="MobiDB-lite"/>
    </source>
</evidence>
<dbReference type="OrthoDB" id="5802593at2759"/>
<dbReference type="Proteomes" id="UP000252519">
    <property type="component" value="Unassembled WGS sequence"/>
</dbReference>
<protein>
    <submittedName>
        <fullName evidence="2">Uncharacterized protein</fullName>
    </submittedName>
</protein>
<comment type="caution">
    <text evidence="2">The sequence shown here is derived from an EMBL/GenBank/DDBJ whole genome shotgun (WGS) entry which is preliminary data.</text>
</comment>